<name>A0A3M0AC87_9GAMM</name>
<organism evidence="4 5">
    <name type="scientific">Umboniibacter marinipuniceus</name>
    <dbReference type="NCBI Taxonomy" id="569599"/>
    <lineage>
        <taxon>Bacteria</taxon>
        <taxon>Pseudomonadati</taxon>
        <taxon>Pseudomonadota</taxon>
        <taxon>Gammaproteobacteria</taxon>
        <taxon>Cellvibrionales</taxon>
        <taxon>Cellvibrionaceae</taxon>
        <taxon>Umboniibacter</taxon>
    </lineage>
</organism>
<evidence type="ECO:0000313" key="4">
    <source>
        <dbReference type="EMBL" id="RMA82540.1"/>
    </source>
</evidence>
<reference evidence="4 5" key="1">
    <citation type="submission" date="2018-10" db="EMBL/GenBank/DDBJ databases">
        <title>Genomic Encyclopedia of Type Strains, Phase IV (KMG-IV): sequencing the most valuable type-strain genomes for metagenomic binning, comparative biology and taxonomic classification.</title>
        <authorList>
            <person name="Goeker M."/>
        </authorList>
    </citation>
    <scope>NUCLEOTIDE SEQUENCE [LARGE SCALE GENOMIC DNA]</scope>
    <source>
        <strain evidence="4 5">DSM 25080</strain>
    </source>
</reference>
<proteinExistence type="predicted"/>
<dbReference type="InterPro" id="IPR029058">
    <property type="entry name" value="AB_hydrolase_fold"/>
</dbReference>
<protein>
    <submittedName>
        <fullName evidence="4">Alpha/beta hydrolase family protein</fullName>
    </submittedName>
</protein>
<dbReference type="AlphaFoldDB" id="A0A3M0AC87"/>
<dbReference type="EMBL" id="REFJ01000001">
    <property type="protein sequence ID" value="RMA82540.1"/>
    <property type="molecule type" value="Genomic_DNA"/>
</dbReference>
<keyword evidence="5" id="KW-1185">Reference proteome</keyword>
<dbReference type="GO" id="GO:0016787">
    <property type="term" value="F:hydrolase activity"/>
    <property type="evidence" value="ECO:0007669"/>
    <property type="project" value="UniProtKB-KW"/>
</dbReference>
<keyword evidence="2" id="KW-0732">Signal</keyword>
<feature type="domain" description="BD-FAE-like" evidence="3">
    <location>
        <begin position="80"/>
        <end position="246"/>
    </location>
</feature>
<dbReference type="Pfam" id="PF20434">
    <property type="entry name" value="BD-FAE"/>
    <property type="match status" value="1"/>
</dbReference>
<feature type="chain" id="PRO_5018213226" evidence="2">
    <location>
        <begin position="25"/>
        <end position="291"/>
    </location>
</feature>
<evidence type="ECO:0000259" key="3">
    <source>
        <dbReference type="Pfam" id="PF20434"/>
    </source>
</evidence>
<dbReference type="OrthoDB" id="255603at2"/>
<sequence length="291" mass="31392">MNRQSLIRSLILFTLSCTTVPSFASGPISGDTAPAIEPVSKVSFGDVLSLDVTHQPTLFRYGEAPSQFVELWQPEGIVRPPVVVFIHGGCWLAEYDLSHANAMASAFVDQGFAVWSIEYRRVGEPGGGWPNSLSDVEAAITAMEDFGEQLNLDRAVLSGHSAGGHLALLISAKANYSHRFKQVFGLAPISRLADYSMGTNSCQRATSLFMGGLPTDDAADYRAADPSQRELSANLTLILGADDAIVESSYSLLESVPSTSIPNAGHFDVLHPQTQTFRSFLAQVKEQLNDQ</sequence>
<evidence type="ECO:0000256" key="1">
    <source>
        <dbReference type="ARBA" id="ARBA00022801"/>
    </source>
</evidence>
<dbReference type="SUPFAM" id="SSF53474">
    <property type="entry name" value="alpha/beta-Hydrolases"/>
    <property type="match status" value="1"/>
</dbReference>
<dbReference type="PANTHER" id="PTHR48081">
    <property type="entry name" value="AB HYDROLASE SUPERFAMILY PROTEIN C4A8.06C"/>
    <property type="match status" value="1"/>
</dbReference>
<dbReference type="Proteomes" id="UP000267187">
    <property type="component" value="Unassembled WGS sequence"/>
</dbReference>
<dbReference type="RefSeq" id="WP_121875865.1">
    <property type="nucleotide sequence ID" value="NZ_REFJ01000001.1"/>
</dbReference>
<keyword evidence="1 4" id="KW-0378">Hydrolase</keyword>
<feature type="signal peptide" evidence="2">
    <location>
        <begin position="1"/>
        <end position="24"/>
    </location>
</feature>
<accession>A0A3M0AC87</accession>
<dbReference type="InterPro" id="IPR050300">
    <property type="entry name" value="GDXG_lipolytic_enzyme"/>
</dbReference>
<evidence type="ECO:0000256" key="2">
    <source>
        <dbReference type="SAM" id="SignalP"/>
    </source>
</evidence>
<dbReference type="Gene3D" id="3.40.50.1820">
    <property type="entry name" value="alpha/beta hydrolase"/>
    <property type="match status" value="1"/>
</dbReference>
<comment type="caution">
    <text evidence="4">The sequence shown here is derived from an EMBL/GenBank/DDBJ whole genome shotgun (WGS) entry which is preliminary data.</text>
</comment>
<dbReference type="InterPro" id="IPR049492">
    <property type="entry name" value="BD-FAE-like_dom"/>
</dbReference>
<evidence type="ECO:0000313" key="5">
    <source>
        <dbReference type="Proteomes" id="UP000267187"/>
    </source>
</evidence>
<gene>
    <name evidence="4" type="ORF">DFR27_0490</name>
</gene>